<evidence type="ECO:0000313" key="3">
    <source>
        <dbReference type="Proteomes" id="UP000254741"/>
    </source>
</evidence>
<organism evidence="2 3">
    <name type="scientific">Salmonella enterica subsp. arizonae</name>
    <dbReference type="NCBI Taxonomy" id="59203"/>
    <lineage>
        <taxon>Bacteria</taxon>
        <taxon>Pseudomonadati</taxon>
        <taxon>Pseudomonadota</taxon>
        <taxon>Gammaproteobacteria</taxon>
        <taxon>Enterobacterales</taxon>
        <taxon>Enterobacteriaceae</taxon>
        <taxon>Salmonella</taxon>
    </lineage>
</organism>
<feature type="signal peptide" evidence="1">
    <location>
        <begin position="1"/>
        <end position="22"/>
    </location>
</feature>
<evidence type="ECO:0000313" key="2">
    <source>
        <dbReference type="EMBL" id="SUG44881.1"/>
    </source>
</evidence>
<gene>
    <name evidence="2" type="ORF">NCTC8297_00037</name>
</gene>
<dbReference type="EMBL" id="UGXG01000001">
    <property type="protein sequence ID" value="SUG44881.1"/>
    <property type="molecule type" value="Genomic_DNA"/>
</dbReference>
<protein>
    <submittedName>
        <fullName evidence="2">IncF plasmid conjugative transfer pilus assembly protein TraU</fullName>
    </submittedName>
</protein>
<dbReference type="Proteomes" id="UP000254741">
    <property type="component" value="Unassembled WGS sequence"/>
</dbReference>
<accession>A0A379T3H8</accession>
<keyword evidence="1" id="KW-0732">Signal</keyword>
<name>A0A379T3H8_SALER</name>
<feature type="chain" id="PRO_5016565402" evidence="1">
    <location>
        <begin position="23"/>
        <end position="96"/>
    </location>
</feature>
<proteinExistence type="predicted"/>
<sequence length="96" mass="10553">MNRSLILLLMAFAFSWSSVSKAATTSASVECEGRFVNPITDVCWECIFPRNHWQCARRKGTSAGYAESWHAHPVLSYGNFLPCGAGHRLLGAYGAD</sequence>
<reference evidence="2 3" key="1">
    <citation type="submission" date="2018-06" db="EMBL/GenBank/DDBJ databases">
        <authorList>
            <consortium name="Pathogen Informatics"/>
            <person name="Doyle S."/>
        </authorList>
    </citation>
    <scope>NUCLEOTIDE SEQUENCE [LARGE SCALE GENOMIC DNA]</scope>
    <source>
        <strain evidence="2 3">NCTC8297</strain>
    </source>
</reference>
<evidence type="ECO:0000256" key="1">
    <source>
        <dbReference type="SAM" id="SignalP"/>
    </source>
</evidence>
<dbReference type="AlphaFoldDB" id="A0A379T3H8"/>